<dbReference type="OrthoDB" id="125363at2759"/>
<dbReference type="GO" id="GO:0030334">
    <property type="term" value="P:regulation of cell migration"/>
    <property type="evidence" value="ECO:0007669"/>
    <property type="project" value="TreeGrafter"/>
</dbReference>
<dbReference type="FunFam" id="2.60.40.10:FF:000071">
    <property type="entry name" value="Plexin A2"/>
    <property type="match status" value="1"/>
</dbReference>
<dbReference type="Pfam" id="PF18020">
    <property type="entry name" value="TIG_2"/>
    <property type="match status" value="1"/>
</dbReference>
<dbReference type="InterPro" id="IPR031148">
    <property type="entry name" value="Plexin"/>
</dbReference>
<evidence type="ECO:0000313" key="3">
    <source>
        <dbReference type="EMBL" id="KAG9352951.1"/>
    </source>
</evidence>
<comment type="caution">
    <text evidence="3">The sequence shown here is derived from an EMBL/GenBank/DDBJ whole genome shotgun (WGS) entry which is preliminary data.</text>
</comment>
<organism evidence="3 4">
    <name type="scientific">Albula glossodonta</name>
    <name type="common">roundjaw bonefish</name>
    <dbReference type="NCBI Taxonomy" id="121402"/>
    <lineage>
        <taxon>Eukaryota</taxon>
        <taxon>Metazoa</taxon>
        <taxon>Chordata</taxon>
        <taxon>Craniata</taxon>
        <taxon>Vertebrata</taxon>
        <taxon>Euteleostomi</taxon>
        <taxon>Actinopterygii</taxon>
        <taxon>Neopterygii</taxon>
        <taxon>Teleostei</taxon>
        <taxon>Albuliformes</taxon>
        <taxon>Albulidae</taxon>
        <taxon>Albula</taxon>
    </lineage>
</organism>
<gene>
    <name evidence="3" type="ORF">JZ751_017527</name>
</gene>
<dbReference type="AlphaFoldDB" id="A0A8T2PME1"/>
<name>A0A8T2PME1_9TELE</name>
<keyword evidence="1" id="KW-0732">Signal</keyword>
<dbReference type="EMBL" id="JAFBMS010000004">
    <property type="protein sequence ID" value="KAG9352951.1"/>
    <property type="molecule type" value="Genomic_DNA"/>
</dbReference>
<dbReference type="GO" id="GO:0017154">
    <property type="term" value="F:semaphorin receptor activity"/>
    <property type="evidence" value="ECO:0007669"/>
    <property type="project" value="InterPro"/>
</dbReference>
<proteinExistence type="predicted"/>
<feature type="domain" description="Plexin TIG" evidence="2">
    <location>
        <begin position="277"/>
        <end position="334"/>
    </location>
</feature>
<sequence length="461" mass="50972">MAILLHLVVSSLGRSLTVSIDQTVCAQPVSFDCAPRPPRSSFICETLSVSRMIWPQRVPLRFSSGHNNAGAAQLRFVTGNVGAVPLLRSLCGAASCLQGSRIRNLASPQPSFKAHKSLLKLTRDVVEDFKKNLMRVWHSDAPKTRMRFFNMWPERAEPLPSGLCWQSFGQLRANTAPPGHWENGPFCSRPSHLGVMETDRRDSAWVTATPAVQQASVASSSSSFPSCLLIPTVRLKRWNAVVVWSERDTGEYGAVLPCEIRSSARGADCPQILPSTQIYIPVGVTKPITLSARNLPQPQSGQRNYECIFHIQGTVVSVTALRFNSTSIQCQKTSVSDPHRLPAAAPSAKRALHLRSRARYRRVRRHGSRHGPSSDTRYITWLRSELTHEILRIAHILVQTVSVFISSPCWNENLPLERRIALAGCRHPLSPPARPSFVTAGGSRYPNPPLLLVLVVRAGFL</sequence>
<feature type="signal peptide" evidence="1">
    <location>
        <begin position="1"/>
        <end position="26"/>
    </location>
</feature>
<evidence type="ECO:0000256" key="1">
    <source>
        <dbReference type="SAM" id="SignalP"/>
    </source>
</evidence>
<accession>A0A8T2PME1</accession>
<dbReference type="GO" id="GO:0005886">
    <property type="term" value="C:plasma membrane"/>
    <property type="evidence" value="ECO:0007669"/>
    <property type="project" value="TreeGrafter"/>
</dbReference>
<evidence type="ECO:0000313" key="4">
    <source>
        <dbReference type="Proteomes" id="UP000824540"/>
    </source>
</evidence>
<dbReference type="GO" id="GO:0002116">
    <property type="term" value="C:semaphorin receptor complex"/>
    <property type="evidence" value="ECO:0007669"/>
    <property type="project" value="TreeGrafter"/>
</dbReference>
<dbReference type="PANTHER" id="PTHR22625">
    <property type="entry name" value="PLEXIN"/>
    <property type="match status" value="1"/>
</dbReference>
<dbReference type="InterPro" id="IPR013783">
    <property type="entry name" value="Ig-like_fold"/>
</dbReference>
<dbReference type="Proteomes" id="UP000824540">
    <property type="component" value="Unassembled WGS sequence"/>
</dbReference>
<evidence type="ECO:0000259" key="2">
    <source>
        <dbReference type="Pfam" id="PF18020"/>
    </source>
</evidence>
<protein>
    <recommendedName>
        <fullName evidence="2">Plexin TIG domain-containing protein</fullName>
    </recommendedName>
</protein>
<dbReference type="Gene3D" id="2.60.40.10">
    <property type="entry name" value="Immunoglobulins"/>
    <property type="match status" value="1"/>
</dbReference>
<dbReference type="PANTHER" id="PTHR22625:SF35">
    <property type="entry name" value="PLEXIN-A1"/>
    <property type="match status" value="1"/>
</dbReference>
<feature type="chain" id="PRO_5035920306" description="Plexin TIG domain-containing protein" evidence="1">
    <location>
        <begin position="27"/>
        <end position="461"/>
    </location>
</feature>
<keyword evidence="4" id="KW-1185">Reference proteome</keyword>
<dbReference type="InterPro" id="IPR041362">
    <property type="entry name" value="TIG2_plexin"/>
</dbReference>
<reference evidence="3" key="1">
    <citation type="thesis" date="2021" institute="BYU ScholarsArchive" country="Provo, UT, USA">
        <title>Applications of and Algorithms for Genome Assembly and Genomic Analyses with an Emphasis on Marine Teleosts.</title>
        <authorList>
            <person name="Pickett B.D."/>
        </authorList>
    </citation>
    <scope>NUCLEOTIDE SEQUENCE</scope>
    <source>
        <strain evidence="3">HI-2016</strain>
    </source>
</reference>